<dbReference type="PATRIC" id="fig|1166018.3.peg.3087"/>
<reference evidence="2 3" key="1">
    <citation type="journal article" date="2012" name="J. Bacteriol.">
        <title>Genome Sequence of Fibrella aestuarina BUZ 2T, a Filamentous Marine Bacterium.</title>
        <authorList>
            <person name="Filippini M."/>
            <person name="Qi W."/>
            <person name="Blom J."/>
            <person name="Goesmann A."/>
            <person name="Smits T.H."/>
            <person name="Bagheri H.C."/>
        </authorList>
    </citation>
    <scope>NUCLEOTIDE SEQUENCE [LARGE SCALE GENOMIC DNA]</scope>
    <source>
        <strain evidence="3">BUZ 2T</strain>
    </source>
</reference>
<dbReference type="HOGENOM" id="CLU_307326_0_0_10"/>
<dbReference type="eggNOG" id="COG5635">
    <property type="taxonomic scope" value="Bacteria"/>
</dbReference>
<dbReference type="PANTHER" id="PTHR46844">
    <property type="entry name" value="SLR5058 PROTEIN"/>
    <property type="match status" value="1"/>
</dbReference>
<protein>
    <submittedName>
        <fullName evidence="2">Signal transduction protein</fullName>
    </submittedName>
</protein>
<dbReference type="AlphaFoldDB" id="I0K5G5"/>
<dbReference type="InterPro" id="IPR007111">
    <property type="entry name" value="NACHT_NTPase"/>
</dbReference>
<accession>I0K5G5</accession>
<dbReference type="Gene3D" id="3.40.50.300">
    <property type="entry name" value="P-loop containing nucleotide triphosphate hydrolases"/>
    <property type="match status" value="1"/>
</dbReference>
<dbReference type="OrthoDB" id="5379188at2"/>
<dbReference type="Proteomes" id="UP000011058">
    <property type="component" value="Chromosome"/>
</dbReference>
<feature type="domain" description="NACHT" evidence="1">
    <location>
        <begin position="250"/>
        <end position="413"/>
    </location>
</feature>
<gene>
    <name evidence="2" type="ORF">FAES_1358</name>
</gene>
<dbReference type="Pfam" id="PF05729">
    <property type="entry name" value="NACHT"/>
    <property type="match status" value="1"/>
</dbReference>
<dbReference type="PANTHER" id="PTHR46844:SF1">
    <property type="entry name" value="SLR5058 PROTEIN"/>
    <property type="match status" value="1"/>
</dbReference>
<dbReference type="InterPro" id="IPR027417">
    <property type="entry name" value="P-loop_NTPase"/>
</dbReference>
<organism evidence="2 3">
    <name type="scientific">Fibrella aestuarina BUZ 2</name>
    <dbReference type="NCBI Taxonomy" id="1166018"/>
    <lineage>
        <taxon>Bacteria</taxon>
        <taxon>Pseudomonadati</taxon>
        <taxon>Bacteroidota</taxon>
        <taxon>Cytophagia</taxon>
        <taxon>Cytophagales</taxon>
        <taxon>Spirosomataceae</taxon>
        <taxon>Fibrella</taxon>
    </lineage>
</organism>
<dbReference type="STRING" id="1166018.FAES_1358"/>
<evidence type="ECO:0000313" key="2">
    <source>
        <dbReference type="EMBL" id="CCG99368.1"/>
    </source>
</evidence>
<dbReference type="CDD" id="cd00267">
    <property type="entry name" value="ABC_ATPase"/>
    <property type="match status" value="1"/>
</dbReference>
<name>I0K5G5_9BACT</name>
<evidence type="ECO:0000313" key="3">
    <source>
        <dbReference type="Proteomes" id="UP000011058"/>
    </source>
</evidence>
<proteinExistence type="predicted"/>
<dbReference type="KEGG" id="fae:FAES_1358"/>
<dbReference type="SUPFAM" id="SSF52540">
    <property type="entry name" value="P-loop containing nucleoside triphosphate hydrolases"/>
    <property type="match status" value="1"/>
</dbReference>
<sequence length="952" mass="111551">MAVSGALLGSWLFKKVGDEAVKMFSEDEINKQFKKCLSQASKDLSLKYPTAFGGSIASFLQTEEVYDEVFKMLFINVDLDKEKLSKHIDFATLPDSFFEDMVVTIKSQILKDYKLFPLFSNMEILNKVSQLIEGKNNLTDISSRNLRETLDIKKSLDEYFSKKFSYNDFIDIYFRNAKITIKDVNFFGLGIEQTYKKPRVDLKKIFIEPYFKYTFKDSNFDSLVSKVIRDADGNNSRKLNANDIFKISRNIIILGNPGAGKSMFIKAIMYGILFKESSHLNFSHINECIPIRIELRKYLAYKKNQGGGILQYIAYLFKNEYSIDFIDVDDILIIISRNSVLVFFDGLDEIFNINDKTLVRNDIVNFVDQHKVYSLVTSRFTGYDDAKLDDKHLEIEILDFNTAQIKEYVEKWYEIEESDNDTRRIEINNFLSVSDKLSNELLHNPLLLSLIVILYRNNLRLPESKLEIYQSCTKTLVDKWDAQKDLDIVLPENILNRKETIFADLAHWQYKLISDHPSKLNYNAVLDAVTNSIKDRLKIDDWAYARNMSEIFMNYAERRSIYFDNNFTHKTFLEYFTAFWIYSNYDKKYLIEERNKLIDKYIDNPFWFIVFELLLNMIDNSQPDSDIIDEIYDRQINVGQKTYEFLLIALSSLKNISRQIIYKLVKASFSYLLMKYRFTQENRFYVNSEARSEEHSIFEALRTYINGTNNSELLIDIGKSCIQSNVDDINKVSSLVFELLHRTPAANFIKIYNSLIGEESRGIPAGKQEHFAYIAYLYALKDSKDIVENLRVFKERYGMHSFFVSFAPCYGEWSYVSVSQYFLTSVFSSENPEVLCKFFNQIFSEKRDKDSFLYNIYIKSESLLYRSVSEIQFKQLLDAYGAEDNIYNKVLLLILIVNFVARDRIRGSSKQGLDLLEDVRLKEAYIRYKNPKKGLSEFKKFRSFVQDVLMNS</sequence>
<dbReference type="EMBL" id="HE796683">
    <property type="protein sequence ID" value="CCG99368.1"/>
    <property type="molecule type" value="Genomic_DNA"/>
</dbReference>
<dbReference type="RefSeq" id="WP_015330467.1">
    <property type="nucleotide sequence ID" value="NC_020054.1"/>
</dbReference>
<keyword evidence="3" id="KW-1185">Reference proteome</keyword>
<evidence type="ECO:0000259" key="1">
    <source>
        <dbReference type="Pfam" id="PF05729"/>
    </source>
</evidence>